<evidence type="ECO:0000313" key="5">
    <source>
        <dbReference type="EMBL" id="PZD72380.1"/>
    </source>
</evidence>
<feature type="binding site" evidence="4">
    <location>
        <position position="291"/>
    </location>
    <ligand>
        <name>Fe cation</name>
        <dbReference type="ChEBI" id="CHEBI:24875"/>
        <note>catalytic</note>
    </ligand>
</feature>
<keyword evidence="3 4" id="KW-0408">Iron</keyword>
<dbReference type="AlphaFoldDB" id="A0A2W1JFB7"/>
<feature type="binding site" evidence="4">
    <location>
        <position position="472"/>
    </location>
    <ligand>
        <name>Fe cation</name>
        <dbReference type="ChEBI" id="CHEBI:24875"/>
        <note>catalytic</note>
    </ligand>
</feature>
<dbReference type="GO" id="GO:0010436">
    <property type="term" value="F:carotenoid dioxygenase activity"/>
    <property type="evidence" value="ECO:0007669"/>
    <property type="project" value="TreeGrafter"/>
</dbReference>
<organism evidence="5 6">
    <name type="scientific">Acaryochloris thomasi RCC1774</name>
    <dbReference type="NCBI Taxonomy" id="1764569"/>
    <lineage>
        <taxon>Bacteria</taxon>
        <taxon>Bacillati</taxon>
        <taxon>Cyanobacteriota</taxon>
        <taxon>Cyanophyceae</taxon>
        <taxon>Acaryochloridales</taxon>
        <taxon>Acaryochloridaceae</taxon>
        <taxon>Acaryochloris</taxon>
        <taxon>Acaryochloris thomasi</taxon>
    </lineage>
</organism>
<comment type="cofactor">
    <cofactor evidence="4">
        <name>Fe(2+)</name>
        <dbReference type="ChEBI" id="CHEBI:29033"/>
    </cofactor>
    <text evidence="4">Binds 1 Fe(2+) ion per subunit.</text>
</comment>
<comment type="similarity">
    <text evidence="1">Belongs to the carotenoid oxygenase family.</text>
</comment>
<dbReference type="GO" id="GO:0046872">
    <property type="term" value="F:metal ion binding"/>
    <property type="evidence" value="ECO:0007669"/>
    <property type="project" value="UniProtKB-KW"/>
</dbReference>
<feature type="binding site" evidence="4">
    <location>
        <position position="175"/>
    </location>
    <ligand>
        <name>Fe cation</name>
        <dbReference type="ChEBI" id="CHEBI:24875"/>
        <note>catalytic</note>
    </ligand>
</feature>
<dbReference type="OrthoDB" id="6636843at2"/>
<evidence type="ECO:0000256" key="3">
    <source>
        <dbReference type="ARBA" id="ARBA00023004"/>
    </source>
</evidence>
<dbReference type="GO" id="GO:0016121">
    <property type="term" value="P:carotene catabolic process"/>
    <property type="evidence" value="ECO:0007669"/>
    <property type="project" value="TreeGrafter"/>
</dbReference>
<name>A0A2W1JFB7_9CYAN</name>
<evidence type="ECO:0000256" key="4">
    <source>
        <dbReference type="PIRSR" id="PIRSR604294-1"/>
    </source>
</evidence>
<dbReference type="EC" id="1.13.11.75" evidence="5"/>
<comment type="caution">
    <text evidence="5">The sequence shown here is derived from an EMBL/GenBank/DDBJ whole genome shotgun (WGS) entry which is preliminary data.</text>
</comment>
<dbReference type="Pfam" id="PF03055">
    <property type="entry name" value="RPE65"/>
    <property type="match status" value="1"/>
</dbReference>
<dbReference type="PANTHER" id="PTHR10543:SF139">
    <property type="entry name" value="DIOXYGENASE"/>
    <property type="match status" value="1"/>
</dbReference>
<keyword evidence="5" id="KW-0560">Oxidoreductase</keyword>
<gene>
    <name evidence="5" type="ORF">C1752_03647</name>
</gene>
<keyword evidence="2 4" id="KW-0479">Metal-binding</keyword>
<dbReference type="Proteomes" id="UP000248857">
    <property type="component" value="Unassembled WGS sequence"/>
</dbReference>
<dbReference type="RefSeq" id="WP_110987051.1">
    <property type="nucleotide sequence ID" value="NZ_CAWNWM010000010.1"/>
</dbReference>
<evidence type="ECO:0000313" key="6">
    <source>
        <dbReference type="Proteomes" id="UP000248857"/>
    </source>
</evidence>
<evidence type="ECO:0000256" key="2">
    <source>
        <dbReference type="ARBA" id="ARBA00022723"/>
    </source>
</evidence>
<protein>
    <submittedName>
        <fullName evidence="5">Apocarotenoid-15,15'-oxygenase</fullName>
        <ecNumber evidence="5">1.13.11.75</ecNumber>
    </submittedName>
</protein>
<proteinExistence type="inferred from homology"/>
<reference evidence="5 6" key="1">
    <citation type="journal article" date="2018" name="Sci. Rep.">
        <title>A novel species of the marine cyanobacterium Acaryochloris with a unique pigment content and lifestyle.</title>
        <authorList>
            <person name="Partensky F."/>
            <person name="Six C."/>
            <person name="Ratin M."/>
            <person name="Garczarek L."/>
            <person name="Vaulot D."/>
            <person name="Probert I."/>
            <person name="Calteau A."/>
            <person name="Gourvil P."/>
            <person name="Marie D."/>
            <person name="Grebert T."/>
            <person name="Bouchier C."/>
            <person name="Le Panse S."/>
            <person name="Gachenot M."/>
            <person name="Rodriguez F."/>
            <person name="Garrido J.L."/>
        </authorList>
    </citation>
    <scope>NUCLEOTIDE SEQUENCE [LARGE SCALE GENOMIC DNA]</scope>
    <source>
        <strain evidence="5 6">RCC1774</strain>
    </source>
</reference>
<dbReference type="InterPro" id="IPR004294">
    <property type="entry name" value="Carotenoid_Oase"/>
</dbReference>
<accession>A0A2W1JFB7</accession>
<sequence>MIATAPNPQQTQPSWFRAFAQPAQEFAPTALSVLSGAVPSGLRGSLYRNGPARLERGSRRVGHWFDGDGAVLGVHFTEPETTGVYRYVQTSGYQAEAEAGTLLHSNYGMVSPGPLWNRLKYGPKNAANTSVLALSDRLLALWEGGQPHALDLTTLETRGLENLEGLEPQQAYSAHPKRDPQTGDIYNFGVSYGRQGKLLLYRCDRTGKIQQQNAVPLDRLPMIHDFVMAGPYLVFFISPLSLNPLPLIAHLKSYSDCLRWQPELGTQILVIDRQTLEVVSRSEAEPWYQWHFGNGYLNKQGLIVVDVARYPNFQTNQFLQEVATGQTQTAAPSELWRIYVNPKTGKLEETYPVLERDCEFPMVSPQDVGQAARYTYLSLRQQNAPRTDLFNTVGRFDHQTSNLIEADLGAHRYATEPIYAPDQQNPKQGWILTVVFDSDLNKSEVWIFDSAHLNSDPVCRLGLPSVVPMGFHGTWRAD</sequence>
<dbReference type="PANTHER" id="PTHR10543">
    <property type="entry name" value="BETA-CAROTENE DIOXYGENASE"/>
    <property type="match status" value="1"/>
</dbReference>
<evidence type="ECO:0000256" key="1">
    <source>
        <dbReference type="ARBA" id="ARBA00006787"/>
    </source>
</evidence>
<keyword evidence="6" id="KW-1185">Reference proteome</keyword>
<dbReference type="EMBL" id="PQWO01000010">
    <property type="protein sequence ID" value="PZD72380.1"/>
    <property type="molecule type" value="Genomic_DNA"/>
</dbReference>
<dbReference type="GO" id="GO:0102162">
    <property type="term" value="F:all-trans-8'-apo-beta-carotenal 15,15'-oxygenase activity"/>
    <property type="evidence" value="ECO:0007669"/>
    <property type="project" value="UniProtKB-EC"/>
</dbReference>
<feature type="binding site" evidence="4">
    <location>
        <position position="224"/>
    </location>
    <ligand>
        <name>Fe cation</name>
        <dbReference type="ChEBI" id="CHEBI:24875"/>
        <note>catalytic</note>
    </ligand>
</feature>